<dbReference type="Proteomes" id="UP000594014">
    <property type="component" value="Chromosome"/>
</dbReference>
<accession>A0ACD1A697</accession>
<sequence length="390" mass="42501">MNNFTFYSPTYFVFGRDTESTAGQQVKRFGGHKVLLHYGGGSVVKSGLLDRVKASLDAEGIEYVELGGVQPNPKSGLVYQGIELCRKEKIDFILPVGGGSAIDSGKAIAMGVLYDGDFWDFYTGTPVTEALPVGVVLTLAATGSEGSTDTVVTQENGMYKRCADGDVLRPKFAIMNPELTTTLPPYQTASGISDIMSHCMERLFSHTKDVEITDRLLEAVLLTMVKEGKRAIADPSNYAARANILWSGMVAHNNITGVGRDQDWGTHHMENELSTTYGCSHGAGLAILTPAWMTYVLKLGIGIERFVEFAVRIWGCQMNFEDPEVTAKEGIVALKDFLRSIGMPTSISEIGGKEEDIPMLVKNMFHGAPNHGSFLKLTEEHAAEIYRLAL</sequence>
<gene>
    <name evidence="1" type="ORF">FRZ06_00225</name>
</gene>
<proteinExistence type="predicted"/>
<evidence type="ECO:0000313" key="2">
    <source>
        <dbReference type="Proteomes" id="UP000594014"/>
    </source>
</evidence>
<dbReference type="EMBL" id="CP042469">
    <property type="protein sequence ID" value="QOX61890.1"/>
    <property type="molecule type" value="Genomic_DNA"/>
</dbReference>
<organism evidence="1 2">
    <name type="scientific">Anoxybacterium hadale</name>
    <dbReference type="NCBI Taxonomy" id="3408580"/>
    <lineage>
        <taxon>Bacteria</taxon>
        <taxon>Bacillati</taxon>
        <taxon>Bacillota</taxon>
        <taxon>Clostridia</taxon>
        <taxon>Peptostreptococcales</taxon>
        <taxon>Anaerovoracaceae</taxon>
        <taxon>Anoxybacterium</taxon>
    </lineage>
</organism>
<evidence type="ECO:0000313" key="1">
    <source>
        <dbReference type="EMBL" id="QOX61890.1"/>
    </source>
</evidence>
<protein>
    <submittedName>
        <fullName evidence="1">Iron-containing alcohol dehydrogenase</fullName>
    </submittedName>
</protein>
<keyword evidence="2" id="KW-1185">Reference proteome</keyword>
<name>A0ACD1A697_9FIRM</name>
<reference evidence="1" key="1">
    <citation type="submission" date="2019-08" db="EMBL/GenBank/DDBJ databases">
        <title>Genome sequence of Clostridiales bacterium MT110.</title>
        <authorList>
            <person name="Cao J."/>
        </authorList>
    </citation>
    <scope>NUCLEOTIDE SEQUENCE</scope>
    <source>
        <strain evidence="1">MT110</strain>
    </source>
</reference>